<dbReference type="InterPro" id="IPR003439">
    <property type="entry name" value="ABC_transporter-like_ATP-bd"/>
</dbReference>
<name>A0A6B0XYU6_9RHOB</name>
<keyword evidence="1" id="KW-0813">Transport</keyword>
<dbReference type="SUPFAM" id="SSF52540">
    <property type="entry name" value="P-loop containing nucleoside triphosphate hydrolases"/>
    <property type="match status" value="1"/>
</dbReference>
<dbReference type="PROSITE" id="PS00211">
    <property type="entry name" value="ABC_TRANSPORTER_1"/>
    <property type="match status" value="1"/>
</dbReference>
<dbReference type="Gene3D" id="3.40.50.300">
    <property type="entry name" value="P-loop containing nucleotide triphosphate hydrolases"/>
    <property type="match status" value="1"/>
</dbReference>
<dbReference type="Pfam" id="PF00005">
    <property type="entry name" value="ABC_tran"/>
    <property type="match status" value="1"/>
</dbReference>
<evidence type="ECO:0000256" key="1">
    <source>
        <dbReference type="ARBA" id="ARBA00022448"/>
    </source>
</evidence>
<dbReference type="PANTHER" id="PTHR42711">
    <property type="entry name" value="ABC TRANSPORTER ATP-BINDING PROTEIN"/>
    <property type="match status" value="1"/>
</dbReference>
<gene>
    <name evidence="5" type="ORF">F4Y60_07355</name>
</gene>
<proteinExistence type="predicted"/>
<dbReference type="InterPro" id="IPR027417">
    <property type="entry name" value="P-loop_NTPase"/>
</dbReference>
<dbReference type="CDD" id="cd03230">
    <property type="entry name" value="ABC_DR_subfamily_A"/>
    <property type="match status" value="1"/>
</dbReference>
<feature type="domain" description="ABC transporter" evidence="4">
    <location>
        <begin position="10"/>
        <end position="233"/>
    </location>
</feature>
<protein>
    <submittedName>
        <fullName evidence="5">ABC transporter ATP-binding protein</fullName>
    </submittedName>
</protein>
<dbReference type="InterPro" id="IPR017871">
    <property type="entry name" value="ABC_transporter-like_CS"/>
</dbReference>
<evidence type="ECO:0000313" key="5">
    <source>
        <dbReference type="EMBL" id="MXY33894.1"/>
    </source>
</evidence>
<dbReference type="SMART" id="SM00382">
    <property type="entry name" value="AAA"/>
    <property type="match status" value="1"/>
</dbReference>
<comment type="caution">
    <text evidence="5">The sequence shown here is derived from an EMBL/GenBank/DDBJ whole genome shotgun (WGS) entry which is preliminary data.</text>
</comment>
<evidence type="ECO:0000259" key="4">
    <source>
        <dbReference type="PROSITE" id="PS50893"/>
    </source>
</evidence>
<dbReference type="GO" id="GO:0005524">
    <property type="term" value="F:ATP binding"/>
    <property type="evidence" value="ECO:0007669"/>
    <property type="project" value="UniProtKB-KW"/>
</dbReference>
<dbReference type="EMBL" id="VXRY01000294">
    <property type="protein sequence ID" value="MXY33894.1"/>
    <property type="molecule type" value="Genomic_DNA"/>
</dbReference>
<keyword evidence="2" id="KW-0547">Nucleotide-binding</keyword>
<dbReference type="GO" id="GO:0016887">
    <property type="term" value="F:ATP hydrolysis activity"/>
    <property type="evidence" value="ECO:0007669"/>
    <property type="project" value="InterPro"/>
</dbReference>
<evidence type="ECO:0000256" key="3">
    <source>
        <dbReference type="ARBA" id="ARBA00022840"/>
    </source>
</evidence>
<dbReference type="PANTHER" id="PTHR42711:SF17">
    <property type="entry name" value="ABC TRANSPORTER ATP-BINDING PROTEIN"/>
    <property type="match status" value="1"/>
</dbReference>
<keyword evidence="3 5" id="KW-0067">ATP-binding</keyword>
<organism evidence="5">
    <name type="scientific">Boseongicola sp. SB0664_bin_43</name>
    <dbReference type="NCBI Taxonomy" id="2604844"/>
    <lineage>
        <taxon>Bacteria</taxon>
        <taxon>Pseudomonadati</taxon>
        <taxon>Pseudomonadota</taxon>
        <taxon>Alphaproteobacteria</taxon>
        <taxon>Rhodobacterales</taxon>
        <taxon>Paracoccaceae</taxon>
        <taxon>Boseongicola</taxon>
    </lineage>
</organism>
<reference evidence="5" key="1">
    <citation type="submission" date="2019-09" db="EMBL/GenBank/DDBJ databases">
        <title>Characterisation of the sponge microbiome using genome-centric metagenomics.</title>
        <authorList>
            <person name="Engelberts J.P."/>
            <person name="Robbins S.J."/>
            <person name="De Goeij J.M."/>
            <person name="Aranda M."/>
            <person name="Bell S.C."/>
            <person name="Webster N.S."/>
        </authorList>
    </citation>
    <scope>NUCLEOTIDE SEQUENCE</scope>
    <source>
        <strain evidence="5">SB0664_bin_43</strain>
    </source>
</reference>
<dbReference type="AlphaFoldDB" id="A0A6B0XYU6"/>
<accession>A0A6B0XYU6</accession>
<dbReference type="PROSITE" id="PS50893">
    <property type="entry name" value="ABC_TRANSPORTER_2"/>
    <property type="match status" value="1"/>
</dbReference>
<evidence type="ECO:0000256" key="2">
    <source>
        <dbReference type="ARBA" id="ARBA00022741"/>
    </source>
</evidence>
<dbReference type="InterPro" id="IPR050763">
    <property type="entry name" value="ABC_transporter_ATP-binding"/>
</dbReference>
<sequence>MPQACSNDPVRARGLAKRFGTVRAVSSIDLDVSQGEALGLLGPNGAGKSTTLSMLTGLRAPDAGEVLIFGHRAGSPQARALTGATPQSTGFPGQLLPRELLGYAAARYGTRPRVDELAARFGLEKFVDRRVAGLSGGEMRRLAVALAFVGEPRLVFLDEPTTGLDSAAQEGFQEVARDFVAKGGSLVLTSHHWDEIEAVCDSIALVDRGETVLEGRIGDIRKRANVSRLTFSLPPETVPPEWMQAVHDGARWHTESAESDGMLRRMVHEALPFQGLTVAPLDLKDLIGRIRREETGP</sequence>
<dbReference type="InterPro" id="IPR003593">
    <property type="entry name" value="AAA+_ATPase"/>
</dbReference>